<reference evidence="2" key="1">
    <citation type="submission" date="2020-07" db="EMBL/GenBank/DDBJ databases">
        <title>Genome sequence and genetic diversity analysis of an under-domesticated orphan crop, white fonio (Digitaria exilis).</title>
        <authorList>
            <person name="Bennetzen J.L."/>
            <person name="Chen S."/>
            <person name="Ma X."/>
            <person name="Wang X."/>
            <person name="Yssel A.E.J."/>
            <person name="Chaluvadi S.R."/>
            <person name="Johnson M."/>
            <person name="Gangashetty P."/>
            <person name="Hamidou F."/>
            <person name="Sanogo M.D."/>
            <person name="Zwaenepoel A."/>
            <person name="Wallace J."/>
            <person name="Van De Peer Y."/>
            <person name="Van Deynze A."/>
        </authorList>
    </citation>
    <scope>NUCLEOTIDE SEQUENCE</scope>
    <source>
        <tissue evidence="2">Leaves</tissue>
    </source>
</reference>
<evidence type="ECO:0000313" key="2">
    <source>
        <dbReference type="EMBL" id="KAF8667098.1"/>
    </source>
</evidence>
<feature type="compositionally biased region" description="Polar residues" evidence="1">
    <location>
        <begin position="470"/>
        <end position="492"/>
    </location>
</feature>
<evidence type="ECO:0000256" key="1">
    <source>
        <dbReference type="SAM" id="MobiDB-lite"/>
    </source>
</evidence>
<dbReference type="InterPro" id="IPR019340">
    <property type="entry name" value="Histone_AcTrfase_su3"/>
</dbReference>
<dbReference type="PANTHER" id="PTHR31115">
    <property type="entry name" value="OS05G0107300 PROTEIN"/>
    <property type="match status" value="1"/>
</dbReference>
<feature type="compositionally biased region" description="Basic and acidic residues" evidence="1">
    <location>
        <begin position="1096"/>
        <end position="1109"/>
    </location>
</feature>
<feature type="region of interest" description="Disordered" evidence="1">
    <location>
        <begin position="1093"/>
        <end position="1196"/>
    </location>
</feature>
<feature type="region of interest" description="Disordered" evidence="1">
    <location>
        <begin position="128"/>
        <end position="417"/>
    </location>
</feature>
<feature type="region of interest" description="Disordered" evidence="1">
    <location>
        <begin position="1"/>
        <end position="27"/>
    </location>
</feature>
<feature type="compositionally biased region" description="Basic and acidic residues" evidence="1">
    <location>
        <begin position="60"/>
        <end position="69"/>
    </location>
</feature>
<feature type="compositionally biased region" description="Low complexity" evidence="1">
    <location>
        <begin position="1111"/>
        <end position="1120"/>
    </location>
</feature>
<feature type="compositionally biased region" description="Polar residues" evidence="1">
    <location>
        <begin position="334"/>
        <end position="350"/>
    </location>
</feature>
<dbReference type="EMBL" id="JACEFO010002303">
    <property type="protein sequence ID" value="KAF8667098.1"/>
    <property type="molecule type" value="Genomic_DNA"/>
</dbReference>
<feature type="region of interest" description="Disordered" evidence="1">
    <location>
        <begin position="541"/>
        <end position="563"/>
    </location>
</feature>
<dbReference type="AlphaFoldDB" id="A0A835E807"/>
<feature type="compositionally biased region" description="Polar residues" evidence="1">
    <location>
        <begin position="367"/>
        <end position="381"/>
    </location>
</feature>
<feature type="compositionally biased region" description="Polar residues" evidence="1">
    <location>
        <begin position="689"/>
        <end position="707"/>
    </location>
</feature>
<feature type="region of interest" description="Disordered" evidence="1">
    <location>
        <begin position="60"/>
        <end position="84"/>
    </location>
</feature>
<proteinExistence type="predicted"/>
<comment type="caution">
    <text evidence="2">The sequence shown here is derived from an EMBL/GenBank/DDBJ whole genome shotgun (WGS) entry which is preliminary data.</text>
</comment>
<feature type="compositionally biased region" description="Polar residues" evidence="1">
    <location>
        <begin position="184"/>
        <end position="196"/>
    </location>
</feature>
<feature type="compositionally biased region" description="Polar residues" evidence="1">
    <location>
        <begin position="1179"/>
        <end position="1192"/>
    </location>
</feature>
<organism evidence="2 3">
    <name type="scientific">Digitaria exilis</name>
    <dbReference type="NCBI Taxonomy" id="1010633"/>
    <lineage>
        <taxon>Eukaryota</taxon>
        <taxon>Viridiplantae</taxon>
        <taxon>Streptophyta</taxon>
        <taxon>Embryophyta</taxon>
        <taxon>Tracheophyta</taxon>
        <taxon>Spermatophyta</taxon>
        <taxon>Magnoliopsida</taxon>
        <taxon>Liliopsida</taxon>
        <taxon>Poales</taxon>
        <taxon>Poaceae</taxon>
        <taxon>PACMAD clade</taxon>
        <taxon>Panicoideae</taxon>
        <taxon>Panicodae</taxon>
        <taxon>Paniceae</taxon>
        <taxon>Anthephorinae</taxon>
        <taxon>Digitaria</taxon>
    </lineage>
</organism>
<keyword evidence="3" id="KW-1185">Reference proteome</keyword>
<dbReference type="PANTHER" id="PTHR31115:SF2">
    <property type="entry name" value="OS05G0107300 PROTEIN"/>
    <property type="match status" value="1"/>
</dbReference>
<dbReference type="Pfam" id="PF10198">
    <property type="entry name" value="Ada3"/>
    <property type="match status" value="1"/>
</dbReference>
<feature type="region of interest" description="Disordered" evidence="1">
    <location>
        <begin position="470"/>
        <end position="513"/>
    </location>
</feature>
<feature type="region of interest" description="Disordered" evidence="1">
    <location>
        <begin position="685"/>
        <end position="715"/>
    </location>
</feature>
<evidence type="ECO:0000313" key="3">
    <source>
        <dbReference type="Proteomes" id="UP000636709"/>
    </source>
</evidence>
<accession>A0A835E807</accession>
<gene>
    <name evidence="2" type="ORF">HU200_053280</name>
</gene>
<feature type="compositionally biased region" description="Polar residues" evidence="1">
    <location>
        <begin position="293"/>
        <end position="306"/>
    </location>
</feature>
<sequence>MAGSFREGAGTGDAHAPPPTPTPSLSQYLCLDSPAWAADPKQQQQQQHWRHPELRRALAADDQADELRRIRASVQDSTGKAKYAPPPLFASCPLPVPPALLIAAPPPIPAREKVRSLHEAIQKLDKYKNIVTRKRQRTTDAGPDKLASSSGALRIGAQNSSSVLSKRVRSSLADARVEGRASVPTRQSPLVSNDKNSSVEKEKSSTRMSATVSGLSEDKLRGLSTGGEGWEKKMKRKRSVGTMLGRGSDADRDVKSVGQHRPANEVRSRSSDGLPYRHGASAGALAGNKVDGASQQNNIVSRIQSKTDVDYGIGTQPNERRERHAGVDKERTTVKGNKASTSEDMQNGSLSPLPKAKACRAPRTGSLVMNSSSNFQRSTGGSDEWEEAPPYTNKASPLGGITNRKRSTHSNASSPPIAWVGQRSQKMSRTRRANVVSPVSNFDEVLSEGSPLETTTRSTPIESGSVLVTKNTATTKMDSISSPAGLSESEGSAATEGKSKEKAMHSGEVGNDGANAAHAAMGLIFSSNKNRIPLKEELEDGGVRRQGRSGRGTMHVKGCSPIPKEKLDTAETRKPIKGGRPGSEKNERYLMANFCDVVHVSEPEDDQEELLAAVTAARSSIVGAYSGPFWKKMEPMLTFISSENLSFLKNQINLVEELEMSMSCISDGEHDIIASSDYRRMQKLEEHSSQVLAPSNYSPSSQQSKTNGLGAKGSIGCFSPGDENHTVPQKLEADKWFNEMAPMAHRLLSALIIEDDLPDSNGVQRDILVEFPNSRNPYTVNRYLENELQASAITSNFGLSVDFMHSNSTSMVHQSMCNGFTASSNFINSNSEHSVHSENLSDGVNFAVYPESGPLHDLIPQISRQCQNPVKDFPFSPYEYQYGQMSVEDKILIELQSIGICPDTVPKLEDGEDEDINQMISELRKRLHDQVNQKKCRLHKLDKSIQDTKDLEERSLEQHAMNKLVERAYRKLKGGRVGSSHKAGVSKSANKAAKQLALAFAKRTLARCQKFDETGKSCFSEPSLWSVLSAPLPSSDAKSTEGVERLKHQKLDRTPFDQGNLAVVMMIVLGNVRRSLVFDQVYQLVADTVAGGTKWKKSDRERDHNRDASAKGSGLKSGRHSSGGSGRSGERKNKTKTKQKLAQLSTSGNVLGRVVEPLSSPAVQEPPLEPPSERKTQHPTRNTSSHATQRPTTDAALPVLPGLDDILDVGGLDGQGNDISSWFTDGLDDSLQDIDLSGALEIPDDDLTQLGFI</sequence>
<name>A0A835E807_9POAL</name>
<dbReference type="Proteomes" id="UP000636709">
    <property type="component" value="Unassembled WGS sequence"/>
</dbReference>
<protein>
    <submittedName>
        <fullName evidence="2">Uncharacterized protein</fullName>
    </submittedName>
</protein>
<feature type="compositionally biased region" description="Polar residues" evidence="1">
    <location>
        <begin position="1140"/>
        <end position="1149"/>
    </location>
</feature>
<dbReference type="OrthoDB" id="1915143at2759"/>
<feature type="compositionally biased region" description="Basic and acidic residues" evidence="1">
    <location>
        <begin position="318"/>
        <end position="333"/>
    </location>
</feature>